<reference evidence="1" key="2">
    <citation type="submission" date="2020-11" db="EMBL/GenBank/DDBJ databases">
        <authorList>
            <person name="McCartney M.A."/>
            <person name="Auch B."/>
            <person name="Kono T."/>
            <person name="Mallez S."/>
            <person name="Becker A."/>
            <person name="Gohl D.M."/>
            <person name="Silverstein K.A.T."/>
            <person name="Koren S."/>
            <person name="Bechman K.B."/>
            <person name="Herman A."/>
            <person name="Abrahante J.E."/>
            <person name="Garbe J."/>
        </authorList>
    </citation>
    <scope>NUCLEOTIDE SEQUENCE</scope>
    <source>
        <strain evidence="1">Duluth1</strain>
        <tissue evidence="1">Whole animal</tissue>
    </source>
</reference>
<keyword evidence="2" id="KW-1185">Reference proteome</keyword>
<dbReference type="EMBL" id="JAIWYP010000015">
    <property type="protein sequence ID" value="KAH3704838.1"/>
    <property type="molecule type" value="Genomic_DNA"/>
</dbReference>
<dbReference type="Proteomes" id="UP000828390">
    <property type="component" value="Unassembled WGS sequence"/>
</dbReference>
<proteinExistence type="predicted"/>
<dbReference type="AlphaFoldDB" id="A0A9D4BRC2"/>
<evidence type="ECO:0000313" key="2">
    <source>
        <dbReference type="Proteomes" id="UP000828390"/>
    </source>
</evidence>
<gene>
    <name evidence="1" type="ORF">DPMN_079899</name>
</gene>
<comment type="caution">
    <text evidence="1">The sequence shown here is derived from an EMBL/GenBank/DDBJ whole genome shotgun (WGS) entry which is preliminary data.</text>
</comment>
<evidence type="ECO:0000313" key="1">
    <source>
        <dbReference type="EMBL" id="KAH3704838.1"/>
    </source>
</evidence>
<protein>
    <submittedName>
        <fullName evidence="1">Uncharacterized protein</fullName>
    </submittedName>
</protein>
<sequence length="103" mass="11295">MATQVAGRSKDARRRRREPTATTLFKVVAEGLGRVANAKDAAQTSYGRLWSPYGRSTNADVNAGLTGRRKKAFLPEKSLASLLRQSEISRYKVLGRCKDASPV</sequence>
<reference evidence="1" key="1">
    <citation type="journal article" date="2019" name="bioRxiv">
        <title>The Genome of the Zebra Mussel, Dreissena polymorpha: A Resource for Invasive Species Research.</title>
        <authorList>
            <person name="McCartney M.A."/>
            <person name="Auch B."/>
            <person name="Kono T."/>
            <person name="Mallez S."/>
            <person name="Zhang Y."/>
            <person name="Obille A."/>
            <person name="Becker A."/>
            <person name="Abrahante J.E."/>
            <person name="Garbe J."/>
            <person name="Badalamenti J.P."/>
            <person name="Herman A."/>
            <person name="Mangelson H."/>
            <person name="Liachko I."/>
            <person name="Sullivan S."/>
            <person name="Sone E.D."/>
            <person name="Koren S."/>
            <person name="Silverstein K.A.T."/>
            <person name="Beckman K.B."/>
            <person name="Gohl D.M."/>
        </authorList>
    </citation>
    <scope>NUCLEOTIDE SEQUENCE</scope>
    <source>
        <strain evidence="1">Duluth1</strain>
        <tissue evidence="1">Whole animal</tissue>
    </source>
</reference>
<name>A0A9D4BRC2_DREPO</name>
<accession>A0A9D4BRC2</accession>
<organism evidence="1 2">
    <name type="scientific">Dreissena polymorpha</name>
    <name type="common">Zebra mussel</name>
    <name type="synonym">Mytilus polymorpha</name>
    <dbReference type="NCBI Taxonomy" id="45954"/>
    <lineage>
        <taxon>Eukaryota</taxon>
        <taxon>Metazoa</taxon>
        <taxon>Spiralia</taxon>
        <taxon>Lophotrochozoa</taxon>
        <taxon>Mollusca</taxon>
        <taxon>Bivalvia</taxon>
        <taxon>Autobranchia</taxon>
        <taxon>Heteroconchia</taxon>
        <taxon>Euheterodonta</taxon>
        <taxon>Imparidentia</taxon>
        <taxon>Neoheterodontei</taxon>
        <taxon>Myida</taxon>
        <taxon>Dreissenoidea</taxon>
        <taxon>Dreissenidae</taxon>
        <taxon>Dreissena</taxon>
    </lineage>
</organism>